<evidence type="ECO:0000256" key="2">
    <source>
        <dbReference type="ARBA" id="ARBA00004556"/>
    </source>
</evidence>
<dbReference type="AlphaFoldDB" id="A0A8B6ZPY9"/>
<evidence type="ECO:0000256" key="9">
    <source>
        <dbReference type="ARBA" id="ARBA00062836"/>
    </source>
</evidence>
<organism evidence="11 12">
    <name type="scientific">Orycteropus afer afer</name>
    <dbReference type="NCBI Taxonomy" id="1230840"/>
    <lineage>
        <taxon>Eukaryota</taxon>
        <taxon>Metazoa</taxon>
        <taxon>Chordata</taxon>
        <taxon>Craniata</taxon>
        <taxon>Vertebrata</taxon>
        <taxon>Euteleostomi</taxon>
        <taxon>Mammalia</taxon>
        <taxon>Eutheria</taxon>
        <taxon>Afrotheria</taxon>
        <taxon>Tubulidentata</taxon>
        <taxon>Orycteropodidae</taxon>
        <taxon>Orycteropus</taxon>
    </lineage>
</organism>
<evidence type="ECO:0000259" key="10">
    <source>
        <dbReference type="Pfam" id="PF05368"/>
    </source>
</evidence>
<evidence type="ECO:0000256" key="6">
    <source>
        <dbReference type="ARBA" id="ARBA00023242"/>
    </source>
</evidence>
<evidence type="ECO:0000256" key="3">
    <source>
        <dbReference type="ARBA" id="ARBA00006328"/>
    </source>
</evidence>
<dbReference type="Gene3D" id="3.40.50.720">
    <property type="entry name" value="NAD(P)-binding Rossmann-like Domain"/>
    <property type="match status" value="1"/>
</dbReference>
<evidence type="ECO:0000256" key="1">
    <source>
        <dbReference type="ARBA" id="ARBA00004123"/>
    </source>
</evidence>
<dbReference type="SUPFAM" id="SSF51735">
    <property type="entry name" value="NAD(P)-binding Rossmann-fold domains"/>
    <property type="match status" value="1"/>
</dbReference>
<dbReference type="InterPro" id="IPR051164">
    <property type="entry name" value="NmrA-like_oxidored"/>
</dbReference>
<dbReference type="GO" id="GO:0048471">
    <property type="term" value="C:perinuclear region of cytoplasm"/>
    <property type="evidence" value="ECO:0007669"/>
    <property type="project" value="UniProtKB-SubCell"/>
</dbReference>
<dbReference type="Pfam" id="PF05368">
    <property type="entry name" value="NmrA"/>
    <property type="match status" value="1"/>
</dbReference>
<dbReference type="Proteomes" id="UP000694850">
    <property type="component" value="Unplaced"/>
</dbReference>
<evidence type="ECO:0000256" key="4">
    <source>
        <dbReference type="ARBA" id="ARBA00022490"/>
    </source>
</evidence>
<reference evidence="12" key="1">
    <citation type="submission" date="2025-08" db="UniProtKB">
        <authorList>
            <consortium name="RefSeq"/>
        </authorList>
    </citation>
    <scope>IDENTIFICATION</scope>
</reference>
<comment type="similarity">
    <text evidence="3">Belongs to the NmrA-type oxidoreductase family.</text>
</comment>
<evidence type="ECO:0000256" key="8">
    <source>
        <dbReference type="ARBA" id="ARBA00060053"/>
    </source>
</evidence>
<proteinExistence type="inferred from homology"/>
<dbReference type="RefSeq" id="XP_007937778.1">
    <property type="nucleotide sequence ID" value="XM_007939587.2"/>
</dbReference>
<evidence type="ECO:0000256" key="7">
    <source>
        <dbReference type="ARBA" id="ARBA00040296"/>
    </source>
</evidence>
<comment type="subcellular location">
    <subcellularLocation>
        <location evidence="2">Cytoplasm</location>
        <location evidence="2">Perinuclear region</location>
    </subcellularLocation>
    <subcellularLocation>
        <location evidence="1">Nucleus</location>
    </subcellularLocation>
</comment>
<dbReference type="Gene3D" id="3.90.25.10">
    <property type="entry name" value="UDP-galactose 4-epimerase, domain 1"/>
    <property type="match status" value="1"/>
</dbReference>
<dbReference type="InterPro" id="IPR036291">
    <property type="entry name" value="NAD(P)-bd_dom_sf"/>
</dbReference>
<feature type="domain" description="NmrA-like" evidence="10">
    <location>
        <begin position="4"/>
        <end position="273"/>
    </location>
</feature>
<evidence type="ECO:0000313" key="11">
    <source>
        <dbReference type="Proteomes" id="UP000694850"/>
    </source>
</evidence>
<dbReference type="OrthoDB" id="300709at2759"/>
<dbReference type="PANTHER" id="PTHR42748:SF16">
    <property type="entry name" value="NMRA-LIKE FAMILY DOMAIN-CONTAINING PROTEIN 1"/>
    <property type="match status" value="1"/>
</dbReference>
<dbReference type="FunFam" id="3.40.50.720:FF:000181">
    <property type="entry name" value="NmrA-like family domain-containing protein 1"/>
    <property type="match status" value="1"/>
</dbReference>
<evidence type="ECO:0000256" key="5">
    <source>
        <dbReference type="ARBA" id="ARBA00022857"/>
    </source>
</evidence>
<protein>
    <recommendedName>
        <fullName evidence="7">NmrA-like family domain-containing protein 1</fullName>
    </recommendedName>
</protein>
<keyword evidence="5" id="KW-0521">NADP</keyword>
<comment type="subunit">
    <text evidence="9">Homodimer. Interacts with ASS1. Interaction is enhanced by low NADPH/NADP(+) ratios, which results in inhibition of ASS1 activity.</text>
</comment>
<dbReference type="GO" id="GO:0005634">
    <property type="term" value="C:nucleus"/>
    <property type="evidence" value="ECO:0007669"/>
    <property type="project" value="UniProtKB-SubCell"/>
</dbReference>
<sequence length="299" mass="32781">MADKKLVVVFGATGAQGGSVARTLLEDGTFRVRVVTRDPGQQAAKALRLQGAEVVQGDQDDEASMERALTGAFATFIVTNYWENLSQEQEVKQGKLLADLAKRLGLGYVVYSGLENIKKLTGGKLAAGHFDGKGEVEEYFRDIGVPMTSVRLPCYFENLLSYFLPQKAPDGKSYLLSLPMGDIPMDGMAVADLGPVVLSLLKAPEQHVGQDIGLSTCRHTAGEYAALLSKHTGKTVRDAKTTPEEYEKLGFPGARDLANMFRFYALKPDRNIELTLRLNPKARSLDQWLEQHKEDFAGL</sequence>
<accession>A0A8B6ZPY9</accession>
<name>A0A8B6ZPY9_ORYAF</name>
<gene>
    <name evidence="12" type="primary">NMRAL1</name>
</gene>
<dbReference type="InterPro" id="IPR008030">
    <property type="entry name" value="NmrA-like"/>
</dbReference>
<evidence type="ECO:0000313" key="12">
    <source>
        <dbReference type="RefSeq" id="XP_007937778.1"/>
    </source>
</evidence>
<keyword evidence="11" id="KW-1185">Reference proteome</keyword>
<dbReference type="CTD" id="57407"/>
<dbReference type="GeneID" id="103195944"/>
<comment type="function">
    <text evidence="8">Redox sensor protein. Undergoes restructuring and subcellular redistribution in response to changes in intracellular NADPH/NADP(+) levels. At low NADPH concentrations the protein is found mainly as a monomer, and binds argininosuccinate synthase (ASS1), the enzyme involved in nitric oxide synthesis. Association with ASS1 impairs its activity and reduces the production of nitric oxide, which subsecuently prevents apoptosis. Under normal NADPH concentrations, the protein is found as a dimer and hides the binding site for ASS1. The homodimer binds one molecule of NADPH. Has higher affinity for NADPH than for NADP(+). Binding to NADPH is necessary to form a stable dimer.</text>
</comment>
<keyword evidence="4" id="KW-0963">Cytoplasm</keyword>
<dbReference type="PANTHER" id="PTHR42748">
    <property type="entry name" value="NITROGEN METABOLITE REPRESSION PROTEIN NMRA FAMILY MEMBER"/>
    <property type="match status" value="1"/>
</dbReference>
<dbReference type="CDD" id="cd05251">
    <property type="entry name" value="NmrA_like_SDR_a"/>
    <property type="match status" value="1"/>
</dbReference>
<keyword evidence="6" id="KW-0539">Nucleus</keyword>